<protein>
    <submittedName>
        <fullName evidence="3">Biotin/lipoyl-binding carrier protein</fullName>
    </submittedName>
</protein>
<dbReference type="EMBL" id="WMBB01000003">
    <property type="protein sequence ID" value="MTE12722.1"/>
    <property type="molecule type" value="Genomic_DNA"/>
</dbReference>
<accession>A0A6I3KS19</accession>
<keyword evidence="1" id="KW-0092">Biotin</keyword>
<dbReference type="InterPro" id="IPR000089">
    <property type="entry name" value="Biotin_lipoyl"/>
</dbReference>
<evidence type="ECO:0000313" key="4">
    <source>
        <dbReference type="Proteomes" id="UP000432464"/>
    </source>
</evidence>
<name>A0A6I3KS19_9NOCA</name>
<dbReference type="PANTHER" id="PTHR45266:SF3">
    <property type="entry name" value="OXALOACETATE DECARBOXYLASE ALPHA CHAIN"/>
    <property type="match status" value="1"/>
</dbReference>
<dbReference type="InterPro" id="IPR050709">
    <property type="entry name" value="Biotin_Carboxyl_Carrier/Decarb"/>
</dbReference>
<gene>
    <name evidence="3" type="ORF">GLP40_08050</name>
</gene>
<dbReference type="InterPro" id="IPR011053">
    <property type="entry name" value="Single_hybrid_motif"/>
</dbReference>
<keyword evidence="4" id="KW-1185">Reference proteome</keyword>
<sequence>MAEEVLAEMVSTVQEILVSVGDEVKADDPVVMLESMKMEIPVIVEEAGTVSSISVKPGDVLQPGDLIAVIS</sequence>
<dbReference type="AlphaFoldDB" id="A0A6I3KS19"/>
<feature type="domain" description="Lipoyl-binding" evidence="2">
    <location>
        <begin position="1"/>
        <end position="71"/>
    </location>
</feature>
<dbReference type="SUPFAM" id="SSF51230">
    <property type="entry name" value="Single hybrid motif"/>
    <property type="match status" value="1"/>
</dbReference>
<evidence type="ECO:0000313" key="3">
    <source>
        <dbReference type="EMBL" id="MTE12722.1"/>
    </source>
</evidence>
<dbReference type="CDD" id="cd06850">
    <property type="entry name" value="biotinyl_domain"/>
    <property type="match status" value="1"/>
</dbReference>
<evidence type="ECO:0000259" key="2">
    <source>
        <dbReference type="PROSITE" id="PS50968"/>
    </source>
</evidence>
<dbReference type="PROSITE" id="PS50968">
    <property type="entry name" value="BIOTINYL_LIPOYL"/>
    <property type="match status" value="1"/>
</dbReference>
<dbReference type="Proteomes" id="UP000432464">
    <property type="component" value="Unassembled WGS sequence"/>
</dbReference>
<evidence type="ECO:0000256" key="1">
    <source>
        <dbReference type="ARBA" id="ARBA00023267"/>
    </source>
</evidence>
<proteinExistence type="predicted"/>
<organism evidence="3 4">
    <name type="scientific">Nocardia aurantiaca</name>
    <dbReference type="NCBI Taxonomy" id="2675850"/>
    <lineage>
        <taxon>Bacteria</taxon>
        <taxon>Bacillati</taxon>
        <taxon>Actinomycetota</taxon>
        <taxon>Actinomycetes</taxon>
        <taxon>Mycobacteriales</taxon>
        <taxon>Nocardiaceae</taxon>
        <taxon>Nocardia</taxon>
    </lineage>
</organism>
<dbReference type="PANTHER" id="PTHR45266">
    <property type="entry name" value="OXALOACETATE DECARBOXYLASE ALPHA CHAIN"/>
    <property type="match status" value="1"/>
</dbReference>
<dbReference type="Pfam" id="PF00364">
    <property type="entry name" value="Biotin_lipoyl"/>
    <property type="match status" value="1"/>
</dbReference>
<dbReference type="RefSeq" id="WP_154787177.1">
    <property type="nucleotide sequence ID" value="NZ_WMBB01000003.1"/>
</dbReference>
<comment type="caution">
    <text evidence="3">The sequence shown here is derived from an EMBL/GenBank/DDBJ whole genome shotgun (WGS) entry which is preliminary data.</text>
</comment>
<dbReference type="NCBIfam" id="NF004547">
    <property type="entry name" value="PRK05889.1"/>
    <property type="match status" value="1"/>
</dbReference>
<dbReference type="Gene3D" id="2.40.50.100">
    <property type="match status" value="1"/>
</dbReference>
<reference evidence="3 4" key="1">
    <citation type="submission" date="2019-11" db="EMBL/GenBank/DDBJ databases">
        <title>Nocardia sp. nov. CT2-14 isolated from soil.</title>
        <authorList>
            <person name="Kanchanasin P."/>
            <person name="Tanasupawat S."/>
            <person name="Yuki M."/>
            <person name="Kudo T."/>
        </authorList>
    </citation>
    <scope>NUCLEOTIDE SEQUENCE [LARGE SCALE GENOMIC DNA]</scope>
    <source>
        <strain evidence="3 4">CT2-14</strain>
    </source>
</reference>